<comment type="caution">
    <text evidence="2">The sequence shown here is derived from an EMBL/GenBank/DDBJ whole genome shotgun (WGS) entry which is preliminary data.</text>
</comment>
<reference evidence="2 3" key="1">
    <citation type="journal article" date="2024" name="Ann. Entomol. Soc. Am.">
        <title>Genomic analyses of the southern and eastern yellowjacket wasps (Hymenoptera: Vespidae) reveal evolutionary signatures of social life.</title>
        <authorList>
            <person name="Catto M.A."/>
            <person name="Caine P.B."/>
            <person name="Orr S.E."/>
            <person name="Hunt B.G."/>
            <person name="Goodisman M.A.D."/>
        </authorList>
    </citation>
    <scope>NUCLEOTIDE SEQUENCE [LARGE SCALE GENOMIC DNA]</scope>
    <source>
        <strain evidence="2">233</strain>
        <tissue evidence="2">Head and thorax</tissue>
    </source>
</reference>
<gene>
    <name evidence="2" type="ORF">V1478_017652</name>
</gene>
<evidence type="ECO:0000256" key="1">
    <source>
        <dbReference type="SAM" id="MobiDB-lite"/>
    </source>
</evidence>
<dbReference type="EMBL" id="JAUDFV010000165">
    <property type="protein sequence ID" value="KAL2712697.1"/>
    <property type="molecule type" value="Genomic_DNA"/>
</dbReference>
<dbReference type="Proteomes" id="UP001607302">
    <property type="component" value="Unassembled WGS sequence"/>
</dbReference>
<feature type="region of interest" description="Disordered" evidence="1">
    <location>
        <begin position="366"/>
        <end position="386"/>
    </location>
</feature>
<protein>
    <submittedName>
        <fullName evidence="2">Homeobox protein 3-like</fullName>
    </submittedName>
</protein>
<evidence type="ECO:0000313" key="3">
    <source>
        <dbReference type="Proteomes" id="UP001607302"/>
    </source>
</evidence>
<sequence length="948" mass="109355">MPGVHIHKISEFDWLEQQEGSTLTVPGSYWLCHKNNVYKFTFKYHRTIRNPKEFTYGKELMKVIRRIIKSQPRQGQQFCTKHILVTYNHTSWTRQDKMFAILKFRKHTEAVTVSRAIVLTVKICKDESYMSHGMVIYPETELRTIKSLNRTNKDNGRKNIESECKVDIKTLNADELRINTTDTNKHINNLRLHYDPSNLILSSVNNENTTDKANIIKCNRKTSSNVSLINESVNTENKNSYKNKNCSISFKEKGLEKNEYRNNIEKSFLSKQIEFKKIVQNEEIELPQMNNNSANNTINSNDEGIIDSANLPYQYLIEKEIENAKKKVVHISLLNVNKSISINTNQELNAGSKTKSENKHIKKIMKENNENDKNYEKHEVSEPAQSNEEQCTKCIKYLSVSSKEWVDDHNKANKNYSKSKKIGESEKKIDDNTIKSSNITDLIMKGRMFMIQQDQDLVSVVEQKTKSDIDEVLENSEKFETIDGEKCLLNSSLLKLENLITMIEVPKENIKSNYESKIAMKNNVSSKSIFIKKDSTNDQHIETPINVMDQSTFMFNSQNIATSSKSFIHNEKHESNMKNIIICDVTTKCKENILENIEGEKNDITSEIQYWNNESTNLFKETSNSCKKLDIKDHLITNVEHALTVSEHHINSSKSKVVEANNCNITSNNVSNVPRIISSQVITIDQMPLALQNIVKEKLSKRNTSINHKSNLHDTSSHITRLTPSNKSAVVDITSRVKSLNTELSNVNNCLTPSSDNTVTKYDNTSPICSSIEVTEETEISRKKRKKSNDYYAKNQTTEIENNKTIPSTQRKIYPLIKKERYKKRKKQQNCKYNTKMKVKMMKMSTHVSNVIKTKNSTVSNKLQDITEEFYQDLMQHGKQSSNTFNQKALRHTRSLYLQTDIKNEDTRIKMLKFIEDITRGVKVVVKRMSIKNITSILENNSSLAYIN</sequence>
<evidence type="ECO:0000313" key="2">
    <source>
        <dbReference type="EMBL" id="KAL2712697.1"/>
    </source>
</evidence>
<organism evidence="2 3">
    <name type="scientific">Vespula squamosa</name>
    <name type="common">Southern yellow jacket</name>
    <name type="synonym">Wasp</name>
    <dbReference type="NCBI Taxonomy" id="30214"/>
    <lineage>
        <taxon>Eukaryota</taxon>
        <taxon>Metazoa</taxon>
        <taxon>Ecdysozoa</taxon>
        <taxon>Arthropoda</taxon>
        <taxon>Hexapoda</taxon>
        <taxon>Insecta</taxon>
        <taxon>Pterygota</taxon>
        <taxon>Neoptera</taxon>
        <taxon>Endopterygota</taxon>
        <taxon>Hymenoptera</taxon>
        <taxon>Apocrita</taxon>
        <taxon>Aculeata</taxon>
        <taxon>Vespoidea</taxon>
        <taxon>Vespidae</taxon>
        <taxon>Vespinae</taxon>
        <taxon>Vespula</taxon>
    </lineage>
</organism>
<name>A0ABD1ZWF2_VESSQ</name>
<dbReference type="AlphaFoldDB" id="A0ABD1ZWF2"/>
<keyword evidence="3" id="KW-1185">Reference proteome</keyword>
<feature type="compositionally biased region" description="Basic and acidic residues" evidence="1">
    <location>
        <begin position="366"/>
        <end position="381"/>
    </location>
</feature>
<accession>A0ABD1ZWF2</accession>
<proteinExistence type="predicted"/>